<sequence length="184" mass="20227">MRLLSRLLREEEPRLQHVWVHELIEGAMPQLPAKPEKRAPHPELAPRMEQLRAAQASHEYAAIMGDVHGHNNDGSLDIEMASYKSQMGVGLNLIVSMGTMYIVGHYAGGTDEEPNGPRAVLFGLVLCILTMFIEVTLFIIGASRMDAKAQLRAAAAAKGHGSDLTRVQKECTTSRMRTGNGRWG</sequence>
<dbReference type="GO" id="GO:0005789">
    <property type="term" value="C:endoplasmic reticulum membrane"/>
    <property type="evidence" value="ECO:0007669"/>
    <property type="project" value="UniProtKB-SubCell"/>
</dbReference>
<dbReference type="EMBL" id="HBEP01024026">
    <property type="protein sequence ID" value="CAD8495725.1"/>
    <property type="molecule type" value="Transcribed_RNA"/>
</dbReference>
<comment type="subcellular location">
    <subcellularLocation>
        <location evidence="1">Endoplasmic reticulum membrane</location>
        <topology evidence="1">Multi-pass membrane protein</topology>
    </subcellularLocation>
</comment>
<evidence type="ECO:0000256" key="5">
    <source>
        <dbReference type="ARBA" id="ARBA00023136"/>
    </source>
</evidence>
<feature type="transmembrane region" description="Helical" evidence="6">
    <location>
        <begin position="119"/>
        <end position="142"/>
    </location>
</feature>
<gene>
    <name evidence="7" type="ORF">PANT1444_LOCUS13606</name>
</gene>
<name>A0A7S0EV41_9EUKA</name>
<keyword evidence="2 6" id="KW-0812">Transmembrane</keyword>
<keyword evidence="4 6" id="KW-1133">Transmembrane helix</keyword>
<evidence type="ECO:0000313" key="7">
    <source>
        <dbReference type="EMBL" id="CAD8495725.1"/>
    </source>
</evidence>
<dbReference type="GO" id="GO:0070072">
    <property type="term" value="P:vacuolar proton-transporting V-type ATPase complex assembly"/>
    <property type="evidence" value="ECO:0007669"/>
    <property type="project" value="InterPro"/>
</dbReference>
<evidence type="ECO:0000256" key="4">
    <source>
        <dbReference type="ARBA" id="ARBA00022989"/>
    </source>
</evidence>
<evidence type="ECO:0000256" key="6">
    <source>
        <dbReference type="SAM" id="Phobius"/>
    </source>
</evidence>
<evidence type="ECO:0000256" key="1">
    <source>
        <dbReference type="ARBA" id="ARBA00004477"/>
    </source>
</evidence>
<evidence type="ECO:0000256" key="3">
    <source>
        <dbReference type="ARBA" id="ARBA00022824"/>
    </source>
</evidence>
<dbReference type="AlphaFoldDB" id="A0A7S0EV41"/>
<dbReference type="PANTHER" id="PTHR31394:SF1">
    <property type="entry name" value="TRANSMEMBRANE PROTEIN 199"/>
    <property type="match status" value="1"/>
</dbReference>
<accession>A0A7S0EV41</accession>
<organism evidence="7">
    <name type="scientific">Phaeocystis antarctica</name>
    <dbReference type="NCBI Taxonomy" id="33657"/>
    <lineage>
        <taxon>Eukaryota</taxon>
        <taxon>Haptista</taxon>
        <taxon>Haptophyta</taxon>
        <taxon>Prymnesiophyceae</taxon>
        <taxon>Phaeocystales</taxon>
        <taxon>Phaeocystaceae</taxon>
        <taxon>Phaeocystis</taxon>
    </lineage>
</organism>
<dbReference type="Pfam" id="PF11712">
    <property type="entry name" value="Vma12"/>
    <property type="match status" value="1"/>
</dbReference>
<reference evidence="7" key="1">
    <citation type="submission" date="2021-01" db="EMBL/GenBank/DDBJ databases">
        <authorList>
            <person name="Corre E."/>
            <person name="Pelletier E."/>
            <person name="Niang G."/>
            <person name="Scheremetjew M."/>
            <person name="Finn R."/>
            <person name="Kale V."/>
            <person name="Holt S."/>
            <person name="Cochrane G."/>
            <person name="Meng A."/>
            <person name="Brown T."/>
            <person name="Cohen L."/>
        </authorList>
    </citation>
    <scope>NUCLEOTIDE SEQUENCE</scope>
    <source>
        <strain evidence="7">CCMP1374</strain>
    </source>
</reference>
<dbReference type="PANTHER" id="PTHR31394">
    <property type="entry name" value="TRANSMEMBRANE PROTEIN 199"/>
    <property type="match status" value="1"/>
</dbReference>
<dbReference type="InterPro" id="IPR021013">
    <property type="entry name" value="ATPase_Vma12"/>
</dbReference>
<keyword evidence="3" id="KW-0256">Endoplasmic reticulum</keyword>
<feature type="transmembrane region" description="Helical" evidence="6">
    <location>
        <begin position="89"/>
        <end position="107"/>
    </location>
</feature>
<proteinExistence type="predicted"/>
<evidence type="ECO:0000256" key="2">
    <source>
        <dbReference type="ARBA" id="ARBA00022692"/>
    </source>
</evidence>
<keyword evidence="5 6" id="KW-0472">Membrane</keyword>
<protein>
    <submittedName>
        <fullName evidence="7">Uncharacterized protein</fullName>
    </submittedName>
</protein>